<keyword evidence="2 4" id="KW-0238">DNA-binding</keyword>
<reference evidence="6 7" key="1">
    <citation type="submission" date="2016-10" db="EMBL/GenBank/DDBJ databases">
        <authorList>
            <person name="de Groot N.N."/>
        </authorList>
    </citation>
    <scope>NUCLEOTIDE SEQUENCE [LARGE SCALE GENOMIC DNA]</scope>
    <source>
        <strain evidence="6 7">DSM 43941</strain>
    </source>
</reference>
<dbReference type="InterPro" id="IPR050109">
    <property type="entry name" value="HTH-type_TetR-like_transc_reg"/>
</dbReference>
<evidence type="ECO:0000256" key="3">
    <source>
        <dbReference type="ARBA" id="ARBA00023163"/>
    </source>
</evidence>
<dbReference type="GO" id="GO:0003700">
    <property type="term" value="F:DNA-binding transcription factor activity"/>
    <property type="evidence" value="ECO:0007669"/>
    <property type="project" value="TreeGrafter"/>
</dbReference>
<evidence type="ECO:0000313" key="6">
    <source>
        <dbReference type="EMBL" id="SDT31338.1"/>
    </source>
</evidence>
<dbReference type="InterPro" id="IPR009057">
    <property type="entry name" value="Homeodomain-like_sf"/>
</dbReference>
<dbReference type="GO" id="GO:0000976">
    <property type="term" value="F:transcription cis-regulatory region binding"/>
    <property type="evidence" value="ECO:0007669"/>
    <property type="project" value="TreeGrafter"/>
</dbReference>
<evidence type="ECO:0000259" key="5">
    <source>
        <dbReference type="PROSITE" id="PS50977"/>
    </source>
</evidence>
<proteinExistence type="predicted"/>
<dbReference type="STRING" id="113562.SAMN04489716_3248"/>
<dbReference type="AlphaFoldDB" id="A0A1H1ZC95"/>
<dbReference type="PROSITE" id="PS50977">
    <property type="entry name" value="HTH_TETR_2"/>
    <property type="match status" value="1"/>
</dbReference>
<dbReference type="Pfam" id="PF00440">
    <property type="entry name" value="TetR_N"/>
    <property type="match status" value="1"/>
</dbReference>
<dbReference type="Gene3D" id="1.10.357.10">
    <property type="entry name" value="Tetracycline Repressor, domain 2"/>
    <property type="match status" value="1"/>
</dbReference>
<accession>A0A1H1ZC95</accession>
<evidence type="ECO:0000256" key="4">
    <source>
        <dbReference type="PROSITE-ProRule" id="PRU00335"/>
    </source>
</evidence>
<gene>
    <name evidence="6" type="ORF">SAMN04489716_3248</name>
</gene>
<dbReference type="Proteomes" id="UP000198688">
    <property type="component" value="Chromosome I"/>
</dbReference>
<keyword evidence="7" id="KW-1185">Reference proteome</keyword>
<keyword evidence="1" id="KW-0805">Transcription regulation</keyword>
<evidence type="ECO:0000256" key="2">
    <source>
        <dbReference type="ARBA" id="ARBA00023125"/>
    </source>
</evidence>
<dbReference type="EMBL" id="LT629758">
    <property type="protein sequence ID" value="SDT31338.1"/>
    <property type="molecule type" value="Genomic_DNA"/>
</dbReference>
<feature type="DNA-binding region" description="H-T-H motif" evidence="4">
    <location>
        <begin position="40"/>
        <end position="59"/>
    </location>
</feature>
<dbReference type="InterPro" id="IPR001647">
    <property type="entry name" value="HTH_TetR"/>
</dbReference>
<organism evidence="6 7">
    <name type="scientific">Actinoplanes derwentensis</name>
    <dbReference type="NCBI Taxonomy" id="113562"/>
    <lineage>
        <taxon>Bacteria</taxon>
        <taxon>Bacillati</taxon>
        <taxon>Actinomycetota</taxon>
        <taxon>Actinomycetes</taxon>
        <taxon>Micromonosporales</taxon>
        <taxon>Micromonosporaceae</taxon>
        <taxon>Actinoplanes</taxon>
    </lineage>
</organism>
<evidence type="ECO:0000256" key="1">
    <source>
        <dbReference type="ARBA" id="ARBA00023015"/>
    </source>
</evidence>
<evidence type="ECO:0000313" key="7">
    <source>
        <dbReference type="Proteomes" id="UP000198688"/>
    </source>
</evidence>
<dbReference type="PANTHER" id="PTHR30055:SF238">
    <property type="entry name" value="MYCOFACTOCIN BIOSYNTHESIS TRANSCRIPTIONAL REGULATOR MFTR-RELATED"/>
    <property type="match status" value="1"/>
</dbReference>
<keyword evidence="3" id="KW-0804">Transcription</keyword>
<dbReference type="PRINTS" id="PR00455">
    <property type="entry name" value="HTHTETR"/>
</dbReference>
<dbReference type="PANTHER" id="PTHR30055">
    <property type="entry name" value="HTH-TYPE TRANSCRIPTIONAL REGULATOR RUTR"/>
    <property type="match status" value="1"/>
</dbReference>
<dbReference type="SUPFAM" id="SSF46689">
    <property type="entry name" value="Homeodomain-like"/>
    <property type="match status" value="1"/>
</dbReference>
<protein>
    <submittedName>
        <fullName evidence="6">DNA-binding transcriptional regulator, AcrR family</fullName>
    </submittedName>
</protein>
<feature type="domain" description="HTH tetR-type" evidence="5">
    <location>
        <begin position="17"/>
        <end position="77"/>
    </location>
</feature>
<name>A0A1H1ZC95_9ACTN</name>
<sequence>MSDSDITMIGIMGRWQGGAGDRLKEAALSLFRTQGYDGTTVAEIAAAAGVTERTFFRHYADKREVLFVDQGEFERAFLTGLPETGADPMRLIAAVLDSAATLFPEQRRTWSRARQTVITTTVALQERELLKMSALAAALTRALTARGIDPTSAALAAESGVTVFRTAFTVWVDPAEDRTFPVIQQTVLARLHALIGQ</sequence>